<keyword evidence="2" id="KW-1185">Reference proteome</keyword>
<evidence type="ECO:0000313" key="2">
    <source>
        <dbReference type="Proteomes" id="UP000271098"/>
    </source>
</evidence>
<dbReference type="Proteomes" id="UP000271098">
    <property type="component" value="Unassembled WGS sequence"/>
</dbReference>
<evidence type="ECO:0000313" key="3">
    <source>
        <dbReference type="WBParaSite" id="GPUH_0000003201-mRNA-1"/>
    </source>
</evidence>
<name>A0A183CU92_9BILA</name>
<gene>
    <name evidence="1" type="ORF">GPUH_LOCUS33</name>
</gene>
<reference evidence="1 2" key="2">
    <citation type="submission" date="2018-11" db="EMBL/GenBank/DDBJ databases">
        <authorList>
            <consortium name="Pathogen Informatics"/>
        </authorList>
    </citation>
    <scope>NUCLEOTIDE SEQUENCE [LARGE SCALE GENOMIC DNA]</scope>
</reference>
<reference evidence="3" key="1">
    <citation type="submission" date="2016-06" db="UniProtKB">
        <authorList>
            <consortium name="WormBaseParasite"/>
        </authorList>
    </citation>
    <scope>IDENTIFICATION</scope>
</reference>
<dbReference type="AlphaFoldDB" id="A0A183CU92"/>
<dbReference type="EMBL" id="UYRT01000021">
    <property type="protein sequence ID" value="VDK27128.1"/>
    <property type="molecule type" value="Genomic_DNA"/>
</dbReference>
<protein>
    <submittedName>
        <fullName evidence="3">Kinesin motor domain-containing protein</fullName>
    </submittedName>
</protein>
<proteinExistence type="predicted"/>
<evidence type="ECO:0000313" key="1">
    <source>
        <dbReference type="EMBL" id="VDK27128.1"/>
    </source>
</evidence>
<dbReference type="WBParaSite" id="GPUH_0000003201-mRNA-1">
    <property type="protein sequence ID" value="GPUH_0000003201-mRNA-1"/>
    <property type="gene ID" value="GPUH_0000003201"/>
</dbReference>
<sequence length="97" mass="11088">MSCSKEKYDLSAKLIILLATLYKKPSHPSHRNSDLRAAMYFKRPGKNRRTATTTMLLTVVEPFELSLPELLNTGLEFSVMQREGDRKAVQKFVTTIK</sequence>
<accession>A0A183CU92</accession>
<organism evidence="3">
    <name type="scientific">Gongylonema pulchrum</name>
    <dbReference type="NCBI Taxonomy" id="637853"/>
    <lineage>
        <taxon>Eukaryota</taxon>
        <taxon>Metazoa</taxon>
        <taxon>Ecdysozoa</taxon>
        <taxon>Nematoda</taxon>
        <taxon>Chromadorea</taxon>
        <taxon>Rhabditida</taxon>
        <taxon>Spirurina</taxon>
        <taxon>Spiruromorpha</taxon>
        <taxon>Spiruroidea</taxon>
        <taxon>Gongylonematidae</taxon>
        <taxon>Gongylonema</taxon>
    </lineage>
</organism>